<dbReference type="EMBL" id="HE577328">
    <property type="protein sequence ID" value="CCD00160.1"/>
    <property type="molecule type" value="Genomic_DNA"/>
</dbReference>
<keyword evidence="4" id="KW-1185">Reference proteome</keyword>
<dbReference type="KEGG" id="abs:AZOBR_p150024"/>
<dbReference type="AlphaFoldDB" id="A0A9P1JUS2"/>
<sequence length="144" mass="15689">MPVHLLGHHLYEYSKGVRPMVMMTLSTRDADTVTRKLAERFVDYHVQTVTEAKVNVFFGNPACVAMVRSVVRKPLNQLTPEEDFILGTLLGYDREQQCRRFLAMAHAGREGAGREGAGREGAGRDGAGRDGAGRDGAGRDGAVS</sequence>
<dbReference type="InterPro" id="IPR036780">
    <property type="entry name" value="PG1857-like_sf"/>
</dbReference>
<dbReference type="Proteomes" id="UP000007319">
    <property type="component" value="Plasmid AZOBR_p1"/>
</dbReference>
<accession>A0A9P1JUS2</accession>
<feature type="region of interest" description="Disordered" evidence="1">
    <location>
        <begin position="108"/>
        <end position="144"/>
    </location>
</feature>
<geneLocation type="plasmid" evidence="3 4">
    <name>AZOBR_p1</name>
</geneLocation>
<evidence type="ECO:0000259" key="2">
    <source>
        <dbReference type="Pfam" id="PF09633"/>
    </source>
</evidence>
<dbReference type="SUPFAM" id="SSF160448">
    <property type="entry name" value="PG1857-like"/>
    <property type="match status" value="1"/>
</dbReference>
<dbReference type="Pfam" id="PF09633">
    <property type="entry name" value="DUF2023"/>
    <property type="match status" value="1"/>
</dbReference>
<feature type="domain" description="DUF2023" evidence="2">
    <location>
        <begin position="5"/>
        <end position="103"/>
    </location>
</feature>
<protein>
    <recommendedName>
        <fullName evidence="2">DUF2023 domain-containing protein</fullName>
    </recommendedName>
</protein>
<proteinExistence type="predicted"/>
<reference evidence="3 4" key="1">
    <citation type="journal article" date="2011" name="PLoS Genet.">
        <title>Azospirillum genomes reveal transition of bacteria from aquatic to terrestrial environments.</title>
        <authorList>
            <person name="Wisniewski-Dye F."/>
            <person name="Borziak K."/>
            <person name="Khalsa-Moyers G."/>
            <person name="Alexandre G."/>
            <person name="Sukharnikov L.O."/>
            <person name="Wuichet K."/>
            <person name="Hurst G.B."/>
            <person name="McDonald W.H."/>
            <person name="Robertson J.S."/>
            <person name="Barbe V."/>
            <person name="Calteau A."/>
            <person name="Rouy Z."/>
            <person name="Mangenot S."/>
            <person name="Prigent-Combaret C."/>
            <person name="Normand P."/>
            <person name="Boyer M."/>
            <person name="Siguier P."/>
            <person name="Dessaux Y."/>
            <person name="Elmerich C."/>
            <person name="Condemine G."/>
            <person name="Krishnen G."/>
            <person name="Kennedy I."/>
            <person name="Paterson A.H."/>
            <person name="Gonzalez V."/>
            <person name="Mavingui P."/>
            <person name="Zhulin I.B."/>
        </authorList>
    </citation>
    <scope>NUCLEOTIDE SEQUENCE [LARGE SCALE GENOMIC DNA]</scope>
    <source>
        <strain evidence="3 4">Sp245</strain>
    </source>
</reference>
<dbReference type="InterPro" id="IPR018594">
    <property type="entry name" value="DUF2023"/>
</dbReference>
<gene>
    <name evidence="3" type="ORF">AZOBR_p150024</name>
</gene>
<evidence type="ECO:0000313" key="4">
    <source>
        <dbReference type="Proteomes" id="UP000007319"/>
    </source>
</evidence>
<evidence type="ECO:0000313" key="3">
    <source>
        <dbReference type="EMBL" id="CCD00160.1"/>
    </source>
</evidence>
<feature type="compositionally biased region" description="Basic and acidic residues" evidence="1">
    <location>
        <begin position="108"/>
        <end position="138"/>
    </location>
</feature>
<name>A0A9P1JUS2_9PROT</name>
<organism evidence="3 4">
    <name type="scientific">Azospirillum baldaniorum</name>
    <dbReference type="NCBI Taxonomy" id="1064539"/>
    <lineage>
        <taxon>Bacteria</taxon>
        <taxon>Pseudomonadati</taxon>
        <taxon>Pseudomonadota</taxon>
        <taxon>Alphaproteobacteria</taxon>
        <taxon>Rhodospirillales</taxon>
        <taxon>Azospirillaceae</taxon>
        <taxon>Azospirillum</taxon>
    </lineage>
</organism>
<dbReference type="Gene3D" id="3.30.2190.10">
    <property type="entry name" value="PG1857-like"/>
    <property type="match status" value="1"/>
</dbReference>
<keyword evidence="3" id="KW-0614">Plasmid</keyword>
<evidence type="ECO:0000256" key="1">
    <source>
        <dbReference type="SAM" id="MobiDB-lite"/>
    </source>
</evidence>
<dbReference type="RefSeq" id="WP_014197652.1">
    <property type="nucleotide sequence ID" value="NC_016594.1"/>
</dbReference>